<dbReference type="EMBL" id="QFRJ01000015">
    <property type="protein sequence ID" value="PWH81855.1"/>
    <property type="molecule type" value="Genomic_DNA"/>
</dbReference>
<dbReference type="AlphaFoldDB" id="A0A2U2X246"/>
<evidence type="ECO:0000313" key="2">
    <source>
        <dbReference type="Proteomes" id="UP000245370"/>
    </source>
</evidence>
<dbReference type="Proteomes" id="UP000245370">
    <property type="component" value="Unassembled WGS sequence"/>
</dbReference>
<name>A0A2U2X246_9FLAO</name>
<dbReference type="RefSeq" id="WP_109360499.1">
    <property type="nucleotide sequence ID" value="NZ_QFRJ01000015.1"/>
</dbReference>
<gene>
    <name evidence="1" type="ORF">DIT68_14275</name>
</gene>
<reference evidence="1 2" key="2">
    <citation type="submission" date="2018-05" db="EMBL/GenBank/DDBJ databases">
        <authorList>
            <person name="Lanie J.A."/>
            <person name="Ng W.-L."/>
            <person name="Kazmierczak K.M."/>
            <person name="Andrzejewski T.M."/>
            <person name="Davidsen T.M."/>
            <person name="Wayne K.J."/>
            <person name="Tettelin H."/>
            <person name="Glass J.I."/>
            <person name="Rusch D."/>
            <person name="Podicherti R."/>
            <person name="Tsui H.-C.T."/>
            <person name="Winkler M.E."/>
        </authorList>
    </citation>
    <scope>NUCLEOTIDE SEQUENCE [LARGE SCALE GENOMIC DNA]</scope>
    <source>
        <strain evidence="1 2">C305</strain>
    </source>
</reference>
<evidence type="ECO:0000313" key="1">
    <source>
        <dbReference type="EMBL" id="PWH81855.1"/>
    </source>
</evidence>
<reference evidence="1 2" key="1">
    <citation type="submission" date="2018-05" db="EMBL/GenBank/DDBJ databases">
        <title>Brumimicrobium oceani sp. nov., isolated from coastal sediment.</title>
        <authorList>
            <person name="Kou Y."/>
        </authorList>
    </citation>
    <scope>NUCLEOTIDE SEQUENCE [LARGE SCALE GENOMIC DNA]</scope>
    <source>
        <strain evidence="1 2">C305</strain>
    </source>
</reference>
<dbReference type="OrthoDB" id="1436588at2"/>
<keyword evidence="2" id="KW-1185">Reference proteome</keyword>
<accession>A0A2U2X246</accession>
<sequence length="140" mass="16074">MLYLTSFKDKEVDKEINQAVGKPFNIKDIIFKKVGVIGSSRMEVIEYSKLFVSAMNKSKQAVQANIGLRPNGIVVVLNIRLSDYTWVIPYHYLSIFKTDLLVIHSQGEFLKLKINEDQNKKFIDKILKLKNEQVGGDYYG</sequence>
<evidence type="ECO:0008006" key="3">
    <source>
        <dbReference type="Google" id="ProtNLM"/>
    </source>
</evidence>
<proteinExistence type="predicted"/>
<protein>
    <recommendedName>
        <fullName evidence="3">YokE-like PH domain-containing protein</fullName>
    </recommendedName>
</protein>
<organism evidence="1 2">
    <name type="scientific">Brumimicrobium oceani</name>
    <dbReference type="NCBI Taxonomy" id="2100725"/>
    <lineage>
        <taxon>Bacteria</taxon>
        <taxon>Pseudomonadati</taxon>
        <taxon>Bacteroidota</taxon>
        <taxon>Flavobacteriia</taxon>
        <taxon>Flavobacteriales</taxon>
        <taxon>Crocinitomicaceae</taxon>
        <taxon>Brumimicrobium</taxon>
    </lineage>
</organism>
<comment type="caution">
    <text evidence="1">The sequence shown here is derived from an EMBL/GenBank/DDBJ whole genome shotgun (WGS) entry which is preliminary data.</text>
</comment>